<dbReference type="RefSeq" id="WP_212941827.1">
    <property type="nucleotide sequence ID" value="NZ_BORR01000017.1"/>
</dbReference>
<keyword evidence="4" id="KW-1185">Reference proteome</keyword>
<keyword evidence="2" id="KW-1133">Transmembrane helix</keyword>
<proteinExistence type="predicted"/>
<protein>
    <recommendedName>
        <fullName evidence="5">DUF2207 domain-containing protein</fullName>
    </recommendedName>
</protein>
<evidence type="ECO:0000313" key="3">
    <source>
        <dbReference type="EMBL" id="GIO38985.1"/>
    </source>
</evidence>
<dbReference type="AlphaFoldDB" id="A0A919XY39"/>
<reference evidence="3 4" key="1">
    <citation type="submission" date="2021-03" db="EMBL/GenBank/DDBJ databases">
        <title>Antimicrobial resistance genes in bacteria isolated from Japanese honey, and their potential for conferring macrolide and lincosamide resistance in the American foulbrood pathogen Paenibacillus larvae.</title>
        <authorList>
            <person name="Okamoto M."/>
            <person name="Kumagai M."/>
            <person name="Kanamori H."/>
            <person name="Takamatsu D."/>
        </authorList>
    </citation>
    <scope>NUCLEOTIDE SEQUENCE [LARGE SCALE GENOMIC DNA]</scope>
    <source>
        <strain evidence="3 4">J41TS12</strain>
    </source>
</reference>
<accession>A0A919XY39</accession>
<feature type="region of interest" description="Disordered" evidence="1">
    <location>
        <begin position="74"/>
        <end position="111"/>
    </location>
</feature>
<keyword evidence="2" id="KW-0472">Membrane</keyword>
<comment type="caution">
    <text evidence="3">The sequence shown here is derived from an EMBL/GenBank/DDBJ whole genome shotgun (WGS) entry which is preliminary data.</text>
</comment>
<sequence length="111" mass="12532">MKKQSILLWILGILSVIGILAGLFGYARQIRLMDFLIPVILIAVVFFLYRFPPGKARKRSPKIKPSARTMAKVAQAKRSNTSAAKKRKSYPFQVIEGNKGKKSDDDVPKYH</sequence>
<evidence type="ECO:0000313" key="4">
    <source>
        <dbReference type="Proteomes" id="UP000681162"/>
    </source>
</evidence>
<feature type="transmembrane region" description="Helical" evidence="2">
    <location>
        <begin position="32"/>
        <end position="51"/>
    </location>
</feature>
<gene>
    <name evidence="3" type="ORF">J41TS12_38460</name>
</gene>
<feature type="transmembrane region" description="Helical" evidence="2">
    <location>
        <begin position="7"/>
        <end position="26"/>
    </location>
</feature>
<keyword evidence="2" id="KW-0812">Transmembrane</keyword>
<dbReference type="EMBL" id="BORR01000017">
    <property type="protein sequence ID" value="GIO38985.1"/>
    <property type="molecule type" value="Genomic_DNA"/>
</dbReference>
<dbReference type="Proteomes" id="UP000681162">
    <property type="component" value="Unassembled WGS sequence"/>
</dbReference>
<evidence type="ECO:0008006" key="5">
    <source>
        <dbReference type="Google" id="ProtNLM"/>
    </source>
</evidence>
<evidence type="ECO:0000256" key="1">
    <source>
        <dbReference type="SAM" id="MobiDB-lite"/>
    </source>
</evidence>
<organism evidence="3 4">
    <name type="scientific">Paenibacillus antibioticophila</name>
    <dbReference type="NCBI Taxonomy" id="1274374"/>
    <lineage>
        <taxon>Bacteria</taxon>
        <taxon>Bacillati</taxon>
        <taxon>Bacillota</taxon>
        <taxon>Bacilli</taxon>
        <taxon>Bacillales</taxon>
        <taxon>Paenibacillaceae</taxon>
        <taxon>Paenibacillus</taxon>
    </lineage>
</organism>
<feature type="compositionally biased region" description="Basic and acidic residues" evidence="1">
    <location>
        <begin position="98"/>
        <end position="111"/>
    </location>
</feature>
<evidence type="ECO:0000256" key="2">
    <source>
        <dbReference type="SAM" id="Phobius"/>
    </source>
</evidence>
<name>A0A919XY39_9BACL</name>